<gene>
    <name evidence="1" type="ORF">GCM10009433_00780</name>
</gene>
<dbReference type="PANTHER" id="PTHR36529:SF1">
    <property type="entry name" value="GLYCOSYLTRANSFERASE"/>
    <property type="match status" value="1"/>
</dbReference>
<dbReference type="NCBIfam" id="TIGR04282">
    <property type="entry name" value="glyco_like_cofC"/>
    <property type="match status" value="1"/>
</dbReference>
<accession>A0ABN1K0D2</accession>
<name>A0ABN1K0D2_9FLAO</name>
<dbReference type="SUPFAM" id="SSF53448">
    <property type="entry name" value="Nucleotide-diphospho-sugar transferases"/>
    <property type="match status" value="1"/>
</dbReference>
<dbReference type="EMBL" id="BAAAGG010000001">
    <property type="protein sequence ID" value="GAA0751109.1"/>
    <property type="molecule type" value="Genomic_DNA"/>
</dbReference>
<dbReference type="Proteomes" id="UP001500185">
    <property type="component" value="Unassembled WGS sequence"/>
</dbReference>
<reference evidence="1 2" key="1">
    <citation type="journal article" date="2019" name="Int. J. Syst. Evol. Microbiol.">
        <title>The Global Catalogue of Microorganisms (GCM) 10K type strain sequencing project: providing services to taxonomists for standard genome sequencing and annotation.</title>
        <authorList>
            <consortium name="The Broad Institute Genomics Platform"/>
            <consortium name="The Broad Institute Genome Sequencing Center for Infectious Disease"/>
            <person name="Wu L."/>
            <person name="Ma J."/>
        </authorList>
    </citation>
    <scope>NUCLEOTIDE SEQUENCE [LARGE SCALE GENOMIC DNA]</scope>
    <source>
        <strain evidence="1 2">JCM 16231</strain>
    </source>
</reference>
<proteinExistence type="predicted"/>
<dbReference type="Gene3D" id="3.90.550.10">
    <property type="entry name" value="Spore Coat Polysaccharide Biosynthesis Protein SpsA, Chain A"/>
    <property type="match status" value="1"/>
</dbReference>
<comment type="caution">
    <text evidence="1">The sequence shown here is derived from an EMBL/GenBank/DDBJ whole genome shotgun (WGS) entry which is preliminary data.</text>
</comment>
<dbReference type="InterPro" id="IPR018641">
    <property type="entry name" value="Trfase_1_rSAM/seldom-assoc"/>
</dbReference>
<dbReference type="PANTHER" id="PTHR36529">
    <property type="entry name" value="SLL1095 PROTEIN"/>
    <property type="match status" value="1"/>
</dbReference>
<evidence type="ECO:0000313" key="2">
    <source>
        <dbReference type="Proteomes" id="UP001500185"/>
    </source>
</evidence>
<dbReference type="RefSeq" id="WP_224455352.1">
    <property type="nucleotide sequence ID" value="NZ_BAAAGG010000001.1"/>
</dbReference>
<dbReference type="Pfam" id="PF09837">
    <property type="entry name" value="DUF2064"/>
    <property type="match status" value="1"/>
</dbReference>
<keyword evidence="2" id="KW-1185">Reference proteome</keyword>
<evidence type="ECO:0000313" key="1">
    <source>
        <dbReference type="EMBL" id="GAA0751109.1"/>
    </source>
</evidence>
<sequence>MDRLIIVFAKNPELGKCKTRLAKSIGSEKALEVYKKLIKHTAKIISNVSASRAVFYSEKIQKNDFWDDSQFHKSVQSSGHLGEKMQAAFEWGFAQGYSKICIVGSDLFELETSDFEKAFLELEQKDLVFGPANDGGYYLMGMSTFYKEAFLEKAWSTETVLKQTLKDLKNQNIAFLKTKTDIDIVEDLVKHPEFHHVIPHQILKKLT</sequence>
<organism evidence="1 2">
    <name type="scientific">Psychroflexus lacisalsi</name>
    <dbReference type="NCBI Taxonomy" id="503928"/>
    <lineage>
        <taxon>Bacteria</taxon>
        <taxon>Pseudomonadati</taxon>
        <taxon>Bacteroidota</taxon>
        <taxon>Flavobacteriia</taxon>
        <taxon>Flavobacteriales</taxon>
        <taxon>Flavobacteriaceae</taxon>
        <taxon>Psychroflexus</taxon>
    </lineage>
</organism>
<dbReference type="InterPro" id="IPR029044">
    <property type="entry name" value="Nucleotide-diphossugar_trans"/>
</dbReference>
<protein>
    <submittedName>
        <fullName evidence="1">TIGR04282 family arsenosugar biosynthesis glycosyltransferase</fullName>
    </submittedName>
</protein>